<keyword evidence="3" id="KW-1185">Reference proteome</keyword>
<organism evidence="2 3">
    <name type="scientific">Desmophyllum pertusum</name>
    <dbReference type="NCBI Taxonomy" id="174260"/>
    <lineage>
        <taxon>Eukaryota</taxon>
        <taxon>Metazoa</taxon>
        <taxon>Cnidaria</taxon>
        <taxon>Anthozoa</taxon>
        <taxon>Hexacorallia</taxon>
        <taxon>Scleractinia</taxon>
        <taxon>Caryophylliina</taxon>
        <taxon>Caryophylliidae</taxon>
        <taxon>Desmophyllum</taxon>
    </lineage>
</organism>
<dbReference type="Proteomes" id="UP001163046">
    <property type="component" value="Unassembled WGS sequence"/>
</dbReference>
<feature type="region of interest" description="Disordered" evidence="1">
    <location>
        <begin position="1"/>
        <end position="50"/>
    </location>
</feature>
<dbReference type="EMBL" id="MU826364">
    <property type="protein sequence ID" value="KAJ7378629.1"/>
    <property type="molecule type" value="Genomic_DNA"/>
</dbReference>
<name>A0A9X0CYX6_9CNID</name>
<evidence type="ECO:0000256" key="1">
    <source>
        <dbReference type="SAM" id="MobiDB-lite"/>
    </source>
</evidence>
<evidence type="ECO:0000313" key="2">
    <source>
        <dbReference type="EMBL" id="KAJ7378629.1"/>
    </source>
</evidence>
<accession>A0A9X0CYX6</accession>
<comment type="caution">
    <text evidence="2">The sequence shown here is derived from an EMBL/GenBank/DDBJ whole genome shotgun (WGS) entry which is preliminary data.</text>
</comment>
<sequence length="236" mass="26607">MSRPSKDTSFDSIASTSQEGLEEEDPSPSRIQTSTQGKSSSPSGSRALKRQRLLTDSHKGSSQRQRQQSLQSDVDYRLIAIQEKLPSSRTELYQMHYPMPLRRYCAKHNLEAPDDDKALEEQFEDSLLALGELAWRCLQEVRVFMSISQLIPTSVSLVSGILGEEAGVLFKQIGEKLKTEHWDWVNCSDEEATFFTDCFSESRNAEQVAMTLCSFIPFPLTLDINGNYEEDAAINV</sequence>
<feature type="compositionally biased region" description="Low complexity" evidence="1">
    <location>
        <begin position="32"/>
        <end position="45"/>
    </location>
</feature>
<proteinExistence type="predicted"/>
<feature type="compositionally biased region" description="Polar residues" evidence="1">
    <location>
        <begin position="10"/>
        <end position="19"/>
    </location>
</feature>
<reference evidence="2" key="1">
    <citation type="submission" date="2023-01" db="EMBL/GenBank/DDBJ databases">
        <title>Genome assembly of the deep-sea coral Lophelia pertusa.</title>
        <authorList>
            <person name="Herrera S."/>
            <person name="Cordes E."/>
        </authorList>
    </citation>
    <scope>NUCLEOTIDE SEQUENCE</scope>
    <source>
        <strain evidence="2">USNM1676648</strain>
        <tissue evidence="2">Polyp</tissue>
    </source>
</reference>
<gene>
    <name evidence="2" type="ORF">OS493_021930</name>
</gene>
<protein>
    <submittedName>
        <fullName evidence="2">Uncharacterized protein</fullName>
    </submittedName>
</protein>
<evidence type="ECO:0000313" key="3">
    <source>
        <dbReference type="Proteomes" id="UP001163046"/>
    </source>
</evidence>
<dbReference type="OrthoDB" id="120976at2759"/>
<dbReference type="AlphaFoldDB" id="A0A9X0CYX6"/>